<evidence type="ECO:0000256" key="2">
    <source>
        <dbReference type="ARBA" id="ARBA00046325"/>
    </source>
</evidence>
<dbReference type="STRING" id="490622.A0A395NWU5"/>
<dbReference type="Pfam" id="PF24137">
    <property type="entry name" value="DA_N"/>
    <property type="match status" value="1"/>
</dbReference>
<comment type="caution">
    <text evidence="6">The sequence shown here is derived from an EMBL/GenBank/DDBJ whole genome shotgun (WGS) entry which is preliminary data.</text>
</comment>
<dbReference type="SUPFAM" id="SSF159245">
    <property type="entry name" value="AttH-like"/>
    <property type="match status" value="1"/>
</dbReference>
<dbReference type="Proteomes" id="UP000266272">
    <property type="component" value="Unassembled WGS sequence"/>
</dbReference>
<feature type="chain" id="PRO_5017391537" evidence="3">
    <location>
        <begin position="20"/>
        <end position="419"/>
    </location>
</feature>
<evidence type="ECO:0000256" key="1">
    <source>
        <dbReference type="ARBA" id="ARBA00023235"/>
    </source>
</evidence>
<feature type="domain" description="Diels-Alderase C-terminal" evidence="4">
    <location>
        <begin position="251"/>
        <end position="396"/>
    </location>
</feature>
<dbReference type="GO" id="GO:0016853">
    <property type="term" value="F:isomerase activity"/>
    <property type="evidence" value="ECO:0007669"/>
    <property type="project" value="UniProtKB-KW"/>
</dbReference>
<keyword evidence="7" id="KW-1185">Reference proteome</keyword>
<keyword evidence="1" id="KW-0413">Isomerase</keyword>
<feature type="signal peptide" evidence="3">
    <location>
        <begin position="1"/>
        <end position="19"/>
    </location>
</feature>
<name>A0A395NWU5_TRIAR</name>
<evidence type="ECO:0000313" key="7">
    <source>
        <dbReference type="Proteomes" id="UP000266272"/>
    </source>
</evidence>
<evidence type="ECO:0000313" key="6">
    <source>
        <dbReference type="EMBL" id="RFU80559.1"/>
    </source>
</evidence>
<evidence type="ECO:0000256" key="3">
    <source>
        <dbReference type="SAM" id="SignalP"/>
    </source>
</evidence>
<gene>
    <name evidence="6" type="ORF">TARUN_1678</name>
</gene>
<dbReference type="InterPro" id="IPR056402">
    <property type="entry name" value="DA_N"/>
</dbReference>
<dbReference type="InterPro" id="IPR054499">
    <property type="entry name" value="DA_C"/>
</dbReference>
<dbReference type="Pfam" id="PF22903">
    <property type="entry name" value="DA_C"/>
    <property type="match status" value="1"/>
</dbReference>
<comment type="similarity">
    <text evidence="2">Belongs to the Diels-Alderase family.</text>
</comment>
<evidence type="ECO:0000259" key="4">
    <source>
        <dbReference type="Pfam" id="PF22903"/>
    </source>
</evidence>
<keyword evidence="3" id="KW-0732">Signal</keyword>
<dbReference type="AlphaFoldDB" id="A0A395NWU5"/>
<dbReference type="OrthoDB" id="5344254at2759"/>
<proteinExistence type="inferred from homology"/>
<accession>A0A395NWU5</accession>
<organism evidence="6 7">
    <name type="scientific">Trichoderma arundinaceum</name>
    <dbReference type="NCBI Taxonomy" id="490622"/>
    <lineage>
        <taxon>Eukaryota</taxon>
        <taxon>Fungi</taxon>
        <taxon>Dikarya</taxon>
        <taxon>Ascomycota</taxon>
        <taxon>Pezizomycotina</taxon>
        <taxon>Sordariomycetes</taxon>
        <taxon>Hypocreomycetidae</taxon>
        <taxon>Hypocreales</taxon>
        <taxon>Hypocreaceae</taxon>
        <taxon>Trichoderma</taxon>
    </lineage>
</organism>
<feature type="domain" description="Diels-Alderase N-terminal" evidence="5">
    <location>
        <begin position="74"/>
        <end position="248"/>
    </location>
</feature>
<reference evidence="6 7" key="1">
    <citation type="journal article" date="2018" name="PLoS Pathog.">
        <title>Evolution of structural diversity of trichothecenes, a family of toxins produced by plant pathogenic and entomopathogenic fungi.</title>
        <authorList>
            <person name="Proctor R.H."/>
            <person name="McCormick S.P."/>
            <person name="Kim H.S."/>
            <person name="Cardoza R.E."/>
            <person name="Stanley A.M."/>
            <person name="Lindo L."/>
            <person name="Kelly A."/>
            <person name="Brown D.W."/>
            <person name="Lee T."/>
            <person name="Vaughan M.M."/>
            <person name="Alexander N.J."/>
            <person name="Busman M."/>
            <person name="Gutierrez S."/>
        </authorList>
    </citation>
    <scope>NUCLEOTIDE SEQUENCE [LARGE SCALE GENOMIC DNA]</scope>
    <source>
        <strain evidence="6 7">IBT 40837</strain>
    </source>
</reference>
<protein>
    <submittedName>
        <fullName evidence="6">Uncharacterized protein</fullName>
    </submittedName>
</protein>
<evidence type="ECO:0000259" key="5">
    <source>
        <dbReference type="Pfam" id="PF24137"/>
    </source>
</evidence>
<dbReference type="EMBL" id="PXOA01000105">
    <property type="protein sequence ID" value="RFU80559.1"/>
    <property type="molecule type" value="Genomic_DNA"/>
</dbReference>
<sequence>MKLIKKALALLSLSPLAKCWEYSWPGEWDEKWPVDTTVSSQEGCRISQLNAYEMEKGRKPVYFSTEALDDPEAPKMLPLNSTGGEQWEFDGVSDDGLLAFCFGFYRDPNYAILGAGNLRLSAEFSRLNEERFVRVDYPTSSTVESCPWGTRGVWKSDDYSYTFEITKDMKVARIGVNTDDLKGSLIMKSLIPARYPDGSSYPNSEANTEVVPYFRWVEPIPAADVSVDMEIEGKPYRWSGLGGHERLWTAFSWFTCLHSMTATRVKAGPYAASHVSFTSAFNRTIYRPSTILSKDGEVIFATTNEEVSTNEDYAILTKTYGGRVTGNLKDRVTGFELVMVSPKSKDQWSFSITNENVGFEYMLGEGVGGTGFSGKVVGGPIGLKQYFGPAFAEALEFPKKSYLFRPNYVDPIPEGKDEL</sequence>